<keyword evidence="2" id="KW-1185">Reference proteome</keyword>
<comment type="caution">
    <text evidence="1">The sequence shown here is derived from an EMBL/GenBank/DDBJ whole genome shotgun (WGS) entry which is preliminary data.</text>
</comment>
<dbReference type="Proteomes" id="UP001431963">
    <property type="component" value="Unassembled WGS sequence"/>
</dbReference>
<evidence type="ECO:0000313" key="2">
    <source>
        <dbReference type="Proteomes" id="UP001431963"/>
    </source>
</evidence>
<organism evidence="1 2">
    <name type="scientific">Gemmobacter denitrificans</name>
    <dbReference type="NCBI Taxonomy" id="3123040"/>
    <lineage>
        <taxon>Bacteria</taxon>
        <taxon>Pseudomonadati</taxon>
        <taxon>Pseudomonadota</taxon>
        <taxon>Alphaproteobacteria</taxon>
        <taxon>Rhodobacterales</taxon>
        <taxon>Paracoccaceae</taxon>
        <taxon>Gemmobacter</taxon>
    </lineage>
</organism>
<accession>A0ABU8BVJ5</accession>
<proteinExistence type="predicted"/>
<dbReference type="EMBL" id="JBALHR010000004">
    <property type="protein sequence ID" value="MEH7828292.1"/>
    <property type="molecule type" value="Genomic_DNA"/>
</dbReference>
<name>A0ABU8BVJ5_9RHOB</name>
<gene>
    <name evidence="1" type="ORF">V6590_09020</name>
</gene>
<sequence>MADLVIKAGYATVTEEDVLRFVGFVDPRKEDYALFRQSLDGGPVWFEVNDEDFGADDAVACAAIGPEGLVIDITPARAARFGYANRVAVRLKSCEGADAALAALRLMGVPGL</sequence>
<evidence type="ECO:0000313" key="1">
    <source>
        <dbReference type="EMBL" id="MEH7828292.1"/>
    </source>
</evidence>
<reference evidence="1" key="1">
    <citation type="submission" date="2024-02" db="EMBL/GenBank/DDBJ databases">
        <title>Genome sequences of strain Gemmobacter sp. JM10B15.</title>
        <authorList>
            <person name="Zhang M."/>
        </authorList>
    </citation>
    <scope>NUCLEOTIDE SEQUENCE</scope>
    <source>
        <strain evidence="1">JM10B15</strain>
    </source>
</reference>
<dbReference type="RefSeq" id="WP_335422097.1">
    <property type="nucleotide sequence ID" value="NZ_JBALHR010000004.1"/>
</dbReference>
<protein>
    <submittedName>
        <fullName evidence="1">Uncharacterized protein</fullName>
    </submittedName>
</protein>